<evidence type="ECO:0000313" key="1">
    <source>
        <dbReference type="EMBL" id="QEA07043.1"/>
    </source>
</evidence>
<reference evidence="1" key="1">
    <citation type="submission" date="2019-06" db="EMBL/GenBank/DDBJ databases">
        <authorList>
            <person name="Murdoch R.W."/>
            <person name="Fathepure B."/>
        </authorList>
    </citation>
    <scope>NUCLEOTIDE SEQUENCE</scope>
</reference>
<dbReference type="EMBL" id="MN079196">
    <property type="protein sequence ID" value="QEA07043.1"/>
    <property type="molecule type" value="Genomic_DNA"/>
</dbReference>
<organism evidence="1">
    <name type="scientific">uncultured organism</name>
    <dbReference type="NCBI Taxonomy" id="155900"/>
    <lineage>
        <taxon>unclassified sequences</taxon>
        <taxon>environmental samples</taxon>
    </lineage>
</organism>
<dbReference type="AlphaFoldDB" id="A0A5B8RG81"/>
<proteinExistence type="predicted"/>
<accession>A0A5B8RG81</accession>
<gene>
    <name evidence="1" type="ORF">KBTEX_03387</name>
</gene>
<name>A0A5B8RG81_9ZZZZ</name>
<protein>
    <submittedName>
        <fullName evidence="1">Uncharacterized protein</fullName>
    </submittedName>
</protein>
<sequence length="104" mass="10654">MRFIATDASGNHDDGFKLSEEDAGGVTGMLDRVRAVGNGGNGIVLEEESAGSLFATVSHATTAGNDDGEDTGIEAVQEDDGAGSLRVRRSTIAEGITREGVEAD</sequence>